<dbReference type="RefSeq" id="WP_034838084.1">
    <property type="nucleotide sequence ID" value="NZ_JOKH01000003.1"/>
</dbReference>
<dbReference type="Pfam" id="PF02780">
    <property type="entry name" value="Transketolase_C"/>
    <property type="match status" value="1"/>
</dbReference>
<evidence type="ECO:0000256" key="3">
    <source>
        <dbReference type="ARBA" id="ARBA00023052"/>
    </source>
</evidence>
<comment type="similarity">
    <text evidence="2">Belongs to the transketolase family.</text>
</comment>
<dbReference type="Gene3D" id="3.40.50.920">
    <property type="match status" value="1"/>
</dbReference>
<dbReference type="SMART" id="SM00861">
    <property type="entry name" value="Transket_pyr"/>
    <property type="match status" value="1"/>
</dbReference>
<dbReference type="Gene3D" id="3.40.50.970">
    <property type="match status" value="1"/>
</dbReference>
<comment type="caution">
    <text evidence="5">The sequence shown here is derived from an EMBL/GenBank/DDBJ whole genome shotgun (WGS) entry which is preliminary data.</text>
</comment>
<dbReference type="InterPro" id="IPR051157">
    <property type="entry name" value="PDH/Transketolase"/>
</dbReference>
<evidence type="ECO:0000313" key="6">
    <source>
        <dbReference type="Proteomes" id="UP000028073"/>
    </source>
</evidence>
<reference evidence="5 6" key="1">
    <citation type="submission" date="2014-06" db="EMBL/GenBank/DDBJ databases">
        <title>Whole Genome Sequences of Three Symbiotic Endozoicomonas Bacteria.</title>
        <authorList>
            <person name="Neave M.J."/>
            <person name="Apprill A."/>
            <person name="Voolstra C.R."/>
        </authorList>
    </citation>
    <scope>NUCLEOTIDE SEQUENCE [LARGE SCALE GENOMIC DNA]</scope>
    <source>
        <strain evidence="5 6">DSM 25634</strain>
    </source>
</reference>
<dbReference type="eggNOG" id="COG3958">
    <property type="taxonomic scope" value="Bacteria"/>
</dbReference>
<dbReference type="SUPFAM" id="SSF52518">
    <property type="entry name" value="Thiamin diphosphate-binding fold (THDP-binding)"/>
    <property type="match status" value="1"/>
</dbReference>
<dbReference type="CDD" id="cd07033">
    <property type="entry name" value="TPP_PYR_DXS_TK_like"/>
    <property type="match status" value="1"/>
</dbReference>
<dbReference type="OrthoDB" id="8732661at2"/>
<evidence type="ECO:0000313" key="5">
    <source>
        <dbReference type="EMBL" id="KEQ17615.1"/>
    </source>
</evidence>
<dbReference type="PANTHER" id="PTHR43825">
    <property type="entry name" value="PYRUVATE DEHYDROGENASE E1 COMPONENT"/>
    <property type="match status" value="1"/>
</dbReference>
<proteinExistence type="inferred from homology"/>
<comment type="cofactor">
    <cofactor evidence="1">
        <name>thiamine diphosphate</name>
        <dbReference type="ChEBI" id="CHEBI:58937"/>
    </cofactor>
</comment>
<accession>A0A081NGP2</accession>
<dbReference type="STRING" id="1137799.GZ78_17970"/>
<dbReference type="InterPro" id="IPR009014">
    <property type="entry name" value="Transketo_C/PFOR_II"/>
</dbReference>
<dbReference type="PANTHER" id="PTHR43825:SF1">
    <property type="entry name" value="TRANSKETOLASE-LIKE PYRIMIDINE-BINDING DOMAIN-CONTAINING PROTEIN"/>
    <property type="match status" value="1"/>
</dbReference>
<dbReference type="InterPro" id="IPR033248">
    <property type="entry name" value="Transketolase_C"/>
</dbReference>
<dbReference type="FunFam" id="3.40.50.970:FF:000129">
    <property type="entry name" value="Transketolase"/>
    <property type="match status" value="1"/>
</dbReference>
<sequence>MSSELRHIHAETLLDLAREHQDLRVLEADLMGSVSTGKFQAEFPEQFIQCGIAEANMIGVAAGLSATGLVPFVHSFGCFITRRCYDQLFLSGGYARQHINIFGSDAGVAAVTNGGTHMPFEDVGLMRLIPNSVVIEVSDAAVLKKAMHFSYQTPGVNYIRSTRKDLPDLYKSPDDIEIGKGQVLREGDDLTIVASGLSVHDALKSATEIEALMGKTVTVVDMHTIKPLDTQLVIQCINRTGKLLTVENHNVTGGLGDAVIAELLEAGVAPTAFRKLGVREQFGQVGSLDYLKDQYGISAQAITEAAIAMLD</sequence>
<evidence type="ECO:0000256" key="1">
    <source>
        <dbReference type="ARBA" id="ARBA00001964"/>
    </source>
</evidence>
<keyword evidence="6" id="KW-1185">Reference proteome</keyword>
<protein>
    <submittedName>
        <fullName evidence="5">Transketolase</fullName>
    </submittedName>
</protein>
<dbReference type="SUPFAM" id="SSF52922">
    <property type="entry name" value="TK C-terminal domain-like"/>
    <property type="match status" value="1"/>
</dbReference>
<dbReference type="Pfam" id="PF02779">
    <property type="entry name" value="Transket_pyr"/>
    <property type="match status" value="1"/>
</dbReference>
<evidence type="ECO:0000259" key="4">
    <source>
        <dbReference type="SMART" id="SM00861"/>
    </source>
</evidence>
<dbReference type="EMBL" id="JOKH01000003">
    <property type="protein sequence ID" value="KEQ17615.1"/>
    <property type="molecule type" value="Genomic_DNA"/>
</dbReference>
<dbReference type="InterPro" id="IPR029061">
    <property type="entry name" value="THDP-binding"/>
</dbReference>
<organism evidence="5 6">
    <name type="scientific">Endozoicomonas numazuensis</name>
    <dbReference type="NCBI Taxonomy" id="1137799"/>
    <lineage>
        <taxon>Bacteria</taxon>
        <taxon>Pseudomonadati</taxon>
        <taxon>Pseudomonadota</taxon>
        <taxon>Gammaproteobacteria</taxon>
        <taxon>Oceanospirillales</taxon>
        <taxon>Endozoicomonadaceae</taxon>
        <taxon>Endozoicomonas</taxon>
    </lineage>
</organism>
<dbReference type="Proteomes" id="UP000028073">
    <property type="component" value="Unassembled WGS sequence"/>
</dbReference>
<keyword evidence="3" id="KW-0786">Thiamine pyrophosphate</keyword>
<dbReference type="AlphaFoldDB" id="A0A081NGP2"/>
<name>A0A081NGP2_9GAMM</name>
<gene>
    <name evidence="5" type="ORF">GZ78_17970</name>
</gene>
<feature type="domain" description="Transketolase-like pyrimidine-binding" evidence="4">
    <location>
        <begin position="3"/>
        <end position="168"/>
    </location>
</feature>
<dbReference type="InterPro" id="IPR005475">
    <property type="entry name" value="Transketolase-like_Pyr-bd"/>
</dbReference>
<evidence type="ECO:0000256" key="2">
    <source>
        <dbReference type="ARBA" id="ARBA00007131"/>
    </source>
</evidence>